<organism evidence="2 3">
    <name type="scientific">Oceanibaculum pacificum</name>
    <dbReference type="NCBI Taxonomy" id="580166"/>
    <lineage>
        <taxon>Bacteria</taxon>
        <taxon>Pseudomonadati</taxon>
        <taxon>Pseudomonadota</taxon>
        <taxon>Alphaproteobacteria</taxon>
        <taxon>Rhodospirillales</taxon>
        <taxon>Oceanibaculaceae</taxon>
        <taxon>Oceanibaculum</taxon>
    </lineage>
</organism>
<dbReference type="Proteomes" id="UP000076400">
    <property type="component" value="Unassembled WGS sequence"/>
</dbReference>
<dbReference type="AlphaFoldDB" id="A0A154WH66"/>
<name>A0A154WH66_9PROT</name>
<evidence type="ECO:0000259" key="1">
    <source>
        <dbReference type="Pfam" id="PF01636"/>
    </source>
</evidence>
<comment type="caution">
    <text evidence="2">The sequence shown here is derived from an EMBL/GenBank/DDBJ whole genome shotgun (WGS) entry which is preliminary data.</text>
</comment>
<evidence type="ECO:0000313" key="2">
    <source>
        <dbReference type="EMBL" id="KZD12861.1"/>
    </source>
</evidence>
<protein>
    <recommendedName>
        <fullName evidence="1">Aminoglycoside phosphotransferase domain-containing protein</fullName>
    </recommendedName>
</protein>
<dbReference type="Pfam" id="PF01636">
    <property type="entry name" value="APH"/>
    <property type="match status" value="1"/>
</dbReference>
<evidence type="ECO:0000313" key="3">
    <source>
        <dbReference type="Proteomes" id="UP000076400"/>
    </source>
</evidence>
<dbReference type="SUPFAM" id="SSF56112">
    <property type="entry name" value="Protein kinase-like (PK-like)"/>
    <property type="match status" value="1"/>
</dbReference>
<gene>
    <name evidence="2" type="ORF">AUP43_00540</name>
</gene>
<dbReference type="InterPro" id="IPR002575">
    <property type="entry name" value="Aminoglycoside_PTrfase"/>
</dbReference>
<dbReference type="STRING" id="580166.AUP43_00540"/>
<dbReference type="Gene3D" id="3.90.1200.10">
    <property type="match status" value="1"/>
</dbReference>
<proteinExistence type="predicted"/>
<dbReference type="EMBL" id="LPXN01000001">
    <property type="protein sequence ID" value="KZD12861.1"/>
    <property type="molecule type" value="Genomic_DNA"/>
</dbReference>
<sequence length="359" mass="39519">MGKLIDLMALHAALIRLPGFESIAPTALQPLPELGLAHDHVRIAGTTWLLRVPRQSQFGYTAAANMAYQEACFDRCAPSNHTPKLRGTLPPQPGLPMGALLVEAIDGASLVLPTDMPGIAACLAAIHMLEVPPVERRNPLENHADTVTGTLGFIERQSVVLATVLPQGAARRQIESELEWARGYAAEVARTPQPLTLVLSDTHPGNYLRRPDGKVICVDLEKALYGAPAIDLAHASLYTSTTWDRLSAAALARPEIEGFYRHYLSLVPAGLAESLRPWLLPMRRLTWLRSVTWCVHYRAQSLKARNRDKLHAVSTEDWSREDVDAGLIAHVEDRVADYLAAETIARIRSEWVGERPLSL</sequence>
<feature type="domain" description="Aminoglycoside phosphotransferase" evidence="1">
    <location>
        <begin position="46"/>
        <end position="255"/>
    </location>
</feature>
<keyword evidence="3" id="KW-1185">Reference proteome</keyword>
<dbReference type="InterPro" id="IPR011009">
    <property type="entry name" value="Kinase-like_dom_sf"/>
</dbReference>
<accession>A0A154WH66</accession>
<reference evidence="2" key="1">
    <citation type="submission" date="2015-12" db="EMBL/GenBank/DDBJ databases">
        <title>Genome sequence of Oceanibaculum pacificum MCCC 1A02656.</title>
        <authorList>
            <person name="Lu L."/>
            <person name="Lai Q."/>
            <person name="Shao Z."/>
            <person name="Qian P."/>
        </authorList>
    </citation>
    <scope>NUCLEOTIDE SEQUENCE [LARGE SCALE GENOMIC DNA]</scope>
    <source>
        <strain evidence="2">MCCC 1A02656</strain>
    </source>
</reference>